<dbReference type="PANTHER" id="PTHR37540:SF5">
    <property type="entry name" value="TRANSCRIPTION FACTOR DOMAIN-CONTAINING PROTEIN"/>
    <property type="match status" value="1"/>
</dbReference>
<name>A0A9N9XYJ5_9HYPO</name>
<dbReference type="Proteomes" id="UP000754883">
    <property type="component" value="Unassembled WGS sequence"/>
</dbReference>
<proteinExistence type="predicted"/>
<dbReference type="InterPro" id="IPR021858">
    <property type="entry name" value="Fun_TF"/>
</dbReference>
<protein>
    <submittedName>
        <fullName evidence="3">Uncharacterized protein</fullName>
    </submittedName>
</protein>
<evidence type="ECO:0000256" key="2">
    <source>
        <dbReference type="SAM" id="MobiDB-lite"/>
    </source>
</evidence>
<accession>A0A9N9XYJ5</accession>
<evidence type="ECO:0000313" key="3">
    <source>
        <dbReference type="EMBL" id="CAG9983071.1"/>
    </source>
</evidence>
<reference evidence="4" key="1">
    <citation type="submission" date="2019-06" db="EMBL/GenBank/DDBJ databases">
        <authorList>
            <person name="Broberg M."/>
        </authorList>
    </citation>
    <scope>NUCLEOTIDE SEQUENCE [LARGE SCALE GENOMIC DNA]</scope>
</reference>
<organism evidence="3 4">
    <name type="scientific">Clonostachys byssicola</name>
    <dbReference type="NCBI Taxonomy" id="160290"/>
    <lineage>
        <taxon>Eukaryota</taxon>
        <taxon>Fungi</taxon>
        <taxon>Dikarya</taxon>
        <taxon>Ascomycota</taxon>
        <taxon>Pezizomycotina</taxon>
        <taxon>Sordariomycetes</taxon>
        <taxon>Hypocreomycetidae</taxon>
        <taxon>Hypocreales</taxon>
        <taxon>Bionectriaceae</taxon>
        <taxon>Clonostachys</taxon>
    </lineage>
</organism>
<gene>
    <name evidence="3" type="ORF">CBYS24578_00018014</name>
</gene>
<dbReference type="Pfam" id="PF11951">
    <property type="entry name" value="Fungal_trans_2"/>
    <property type="match status" value="1"/>
</dbReference>
<comment type="caution">
    <text evidence="3">The sequence shown here is derived from an EMBL/GenBank/DDBJ whole genome shotgun (WGS) entry which is preliminary data.</text>
</comment>
<dbReference type="EMBL" id="CABFNO020001355">
    <property type="protein sequence ID" value="CAG9983071.1"/>
    <property type="molecule type" value="Genomic_DNA"/>
</dbReference>
<evidence type="ECO:0000256" key="1">
    <source>
        <dbReference type="ARBA" id="ARBA00023242"/>
    </source>
</evidence>
<dbReference type="PANTHER" id="PTHR37540">
    <property type="entry name" value="TRANSCRIPTION FACTOR (ACR-2), PUTATIVE-RELATED-RELATED"/>
    <property type="match status" value="1"/>
</dbReference>
<evidence type="ECO:0000313" key="4">
    <source>
        <dbReference type="Proteomes" id="UP000754883"/>
    </source>
</evidence>
<reference evidence="3 4" key="2">
    <citation type="submission" date="2021-10" db="EMBL/GenBank/DDBJ databases">
        <authorList>
            <person name="Piombo E."/>
        </authorList>
    </citation>
    <scope>NUCLEOTIDE SEQUENCE [LARGE SCALE GENOMIC DNA]</scope>
</reference>
<feature type="compositionally biased region" description="Polar residues" evidence="2">
    <location>
        <begin position="40"/>
        <end position="53"/>
    </location>
</feature>
<sequence>MNFYDNTHIHTLGVNLEAQIEVRLVPNPTQRRGDHGNGSHDGSASRPVSNSRQLQITRARRGKGPLKAPAEKQDRHKNLVLAAPRCLGCDLTWVTFAEAKEPYMSEACADFLTCVRDTFYPSQICARLDTVDRSLWVVLLEDPLYFNAIHFGTLAYRELLAGIPSSRETHKHRLKTIRLLRERISSIDKAAATSDATALAIIILAHFAEAIGDAKSFEAHMNGLKALVDARGGLKNLKSGLIELRTKMCRVDTAFAFLSDRPPMFFEGEVPWDRYVVDQYNPTNISSDYLQLQTMQSLDWRLVNVWLDMQQFSLMCNDIQKRGVRLDQLIYSKIMVSMQYRLLCLSFSDCSLNNALRAGMLAIMTRLMFGWHPRNDAQVRAAVRLDEAMVSILDGKIDVPHHVLLWMHMVRSQLGGLARIDARLNAWLVDTLEALSFHSWEESRNVLLSMVWFEFFGESQAELAFDYASMNLPGR</sequence>
<dbReference type="OrthoDB" id="4158087at2759"/>
<dbReference type="AlphaFoldDB" id="A0A9N9XYJ5"/>
<keyword evidence="1" id="KW-0539">Nucleus</keyword>
<keyword evidence="4" id="KW-1185">Reference proteome</keyword>
<feature type="region of interest" description="Disordered" evidence="2">
    <location>
        <begin position="27"/>
        <end position="53"/>
    </location>
</feature>